<protein>
    <submittedName>
        <fullName evidence="1">Uncharacterized protein</fullName>
    </submittedName>
</protein>
<accession>A0A6G1CMQ6</accession>
<evidence type="ECO:0000313" key="2">
    <source>
        <dbReference type="Proteomes" id="UP000479710"/>
    </source>
</evidence>
<dbReference type="AlphaFoldDB" id="A0A6G1CMQ6"/>
<dbReference type="EMBL" id="SPHZ02000008">
    <property type="protein sequence ID" value="KAF0901925.1"/>
    <property type="molecule type" value="Genomic_DNA"/>
</dbReference>
<gene>
    <name evidence="1" type="ORF">E2562_011764</name>
</gene>
<organism evidence="1 2">
    <name type="scientific">Oryza meyeriana var. granulata</name>
    <dbReference type="NCBI Taxonomy" id="110450"/>
    <lineage>
        <taxon>Eukaryota</taxon>
        <taxon>Viridiplantae</taxon>
        <taxon>Streptophyta</taxon>
        <taxon>Embryophyta</taxon>
        <taxon>Tracheophyta</taxon>
        <taxon>Spermatophyta</taxon>
        <taxon>Magnoliopsida</taxon>
        <taxon>Liliopsida</taxon>
        <taxon>Poales</taxon>
        <taxon>Poaceae</taxon>
        <taxon>BOP clade</taxon>
        <taxon>Oryzoideae</taxon>
        <taxon>Oryzeae</taxon>
        <taxon>Oryzinae</taxon>
        <taxon>Oryza</taxon>
        <taxon>Oryza meyeriana</taxon>
    </lineage>
</organism>
<sequence length="111" mass="12010">MACVVATSTSQSTRHCHWSARRSRRRPRGVHRPVEEVEDGGRVLKEVEAATSLMAGEAPVAVEAAARVVGETEVREDGAMALGEVETAAAHAAAEAMVMNWRRSGHGWSRY</sequence>
<keyword evidence="2" id="KW-1185">Reference proteome</keyword>
<dbReference type="Proteomes" id="UP000479710">
    <property type="component" value="Unassembled WGS sequence"/>
</dbReference>
<reference evidence="1 2" key="1">
    <citation type="submission" date="2019-11" db="EMBL/GenBank/DDBJ databases">
        <title>Whole genome sequence of Oryza granulata.</title>
        <authorList>
            <person name="Li W."/>
        </authorList>
    </citation>
    <scope>NUCLEOTIDE SEQUENCE [LARGE SCALE GENOMIC DNA]</scope>
    <source>
        <strain evidence="2">cv. Menghai</strain>
        <tissue evidence="1">Leaf</tissue>
    </source>
</reference>
<name>A0A6G1CMQ6_9ORYZ</name>
<evidence type="ECO:0000313" key="1">
    <source>
        <dbReference type="EMBL" id="KAF0901925.1"/>
    </source>
</evidence>
<proteinExistence type="predicted"/>
<comment type="caution">
    <text evidence="1">The sequence shown here is derived from an EMBL/GenBank/DDBJ whole genome shotgun (WGS) entry which is preliminary data.</text>
</comment>